<keyword evidence="6" id="KW-0964">Secreted</keyword>
<keyword evidence="11" id="KW-0378">Hydrolase</keyword>
<evidence type="ECO:0000256" key="7">
    <source>
        <dbReference type="ARBA" id="ARBA00022645"/>
    </source>
</evidence>
<sequence length="420" mass="47598">MNGREARDGEIRGGRQYRFMENFAYSREAGTKGEEQAAKRICRELEEMGLHPKIEPFSFETFRVAEESLKALEPYEKEYPVRAYLNTSNTKPEGLTGEFLYGENGDEISLSLAENKILLLNGTVRRDMYEKLKKAGALGFLTLWGGPLDEGEDKAPQPQTLRGVRNPQLPGACIHYSDARELVEKGAKRLKLAIIQEKQEQISHNVRVSIPGTDKSQEILTLTAHYDSVPQGPGAYDNMAGCAIIMELCRYFAKHRPRRTMEFIWFGAEEKGLLGSLAYTEQHQEELKFHKFNMNVDLAGQLIGGNVIGVTGDKKICGMILDMVREENIGVSFKNQIWGSDSNTFAWKGIPAMTLNRDGFGMHTRHDTLEMISPWSLERSARLLCCLADKLGNIEEIPFPRDIPQEMRDELEKYFEDMVC</sequence>
<evidence type="ECO:0000256" key="14">
    <source>
        <dbReference type="ARBA" id="ARBA00023034"/>
    </source>
</evidence>
<keyword evidence="10" id="KW-0732">Signal</keyword>
<evidence type="ECO:0000256" key="16">
    <source>
        <dbReference type="ARBA" id="ARBA00023145"/>
    </source>
</evidence>
<dbReference type="InterPro" id="IPR007484">
    <property type="entry name" value="Peptidase_M28"/>
</dbReference>
<evidence type="ECO:0000256" key="9">
    <source>
        <dbReference type="ARBA" id="ARBA00022723"/>
    </source>
</evidence>
<keyword evidence="16" id="KW-0865">Zymogen</keyword>
<dbReference type="GO" id="GO:0046872">
    <property type="term" value="F:metal ion binding"/>
    <property type="evidence" value="ECO:0007669"/>
    <property type="project" value="UniProtKB-KW"/>
</dbReference>
<evidence type="ECO:0000256" key="1">
    <source>
        <dbReference type="ARBA" id="ARBA00004240"/>
    </source>
</evidence>
<keyword evidence="14" id="KW-0333">Golgi apparatus</keyword>
<protein>
    <recommendedName>
        <fullName evidence="5">Carboxypeptidase Q</fullName>
    </recommendedName>
    <alternativeName>
        <fullName evidence="20">Plasma glutamate carboxypeptidase</fullName>
    </alternativeName>
</protein>
<evidence type="ECO:0000256" key="10">
    <source>
        <dbReference type="ARBA" id="ARBA00022729"/>
    </source>
</evidence>
<dbReference type="EMBL" id="DXBG01000014">
    <property type="protein sequence ID" value="HIZ64369.1"/>
    <property type="molecule type" value="Genomic_DNA"/>
</dbReference>
<keyword evidence="13" id="KW-0862">Zinc</keyword>
<accession>A0A9D2FN80</accession>
<proteinExistence type="predicted"/>
<name>A0A9D2FN80_9FIRM</name>
<feature type="domain" description="Peptidase M28" evidence="21">
    <location>
        <begin position="205"/>
        <end position="385"/>
    </location>
</feature>
<keyword evidence="12" id="KW-0256">Endoplasmic reticulum</keyword>
<evidence type="ECO:0000256" key="11">
    <source>
        <dbReference type="ARBA" id="ARBA00022801"/>
    </source>
</evidence>
<dbReference type="PANTHER" id="PTHR12053:SF3">
    <property type="entry name" value="CARBOXYPEPTIDASE Q"/>
    <property type="match status" value="1"/>
</dbReference>
<dbReference type="SUPFAM" id="SSF53187">
    <property type="entry name" value="Zn-dependent exopeptidases"/>
    <property type="match status" value="1"/>
</dbReference>
<dbReference type="GO" id="GO:0005576">
    <property type="term" value="C:extracellular region"/>
    <property type="evidence" value="ECO:0007669"/>
    <property type="project" value="UniProtKB-SubCell"/>
</dbReference>
<comment type="caution">
    <text evidence="22">The sequence shown here is derived from an EMBL/GenBank/DDBJ whole genome shotgun (WGS) entry which is preliminary data.</text>
</comment>
<dbReference type="AlphaFoldDB" id="A0A9D2FN80"/>
<evidence type="ECO:0000256" key="3">
    <source>
        <dbReference type="ARBA" id="ARBA00004555"/>
    </source>
</evidence>
<comment type="subcellular location">
    <subcellularLocation>
        <location evidence="1">Endoplasmic reticulum</location>
    </subcellularLocation>
    <subcellularLocation>
        <location evidence="3">Golgi apparatus</location>
    </subcellularLocation>
    <subcellularLocation>
        <location evidence="2">Lysosome</location>
    </subcellularLocation>
    <subcellularLocation>
        <location evidence="4">Secreted</location>
    </subcellularLocation>
</comment>
<reference evidence="22" key="1">
    <citation type="journal article" date="2021" name="PeerJ">
        <title>Extensive microbial diversity within the chicken gut microbiome revealed by metagenomics and culture.</title>
        <authorList>
            <person name="Gilroy R."/>
            <person name="Ravi A."/>
            <person name="Getino M."/>
            <person name="Pursley I."/>
            <person name="Horton D.L."/>
            <person name="Alikhan N.F."/>
            <person name="Baker D."/>
            <person name="Gharbi K."/>
            <person name="Hall N."/>
            <person name="Watson M."/>
            <person name="Adriaenssens E.M."/>
            <person name="Foster-Nyarko E."/>
            <person name="Jarju S."/>
            <person name="Secka A."/>
            <person name="Antonio M."/>
            <person name="Oren A."/>
            <person name="Chaudhuri R.R."/>
            <person name="La Ragione R."/>
            <person name="Hildebrand F."/>
            <person name="Pallen M.J."/>
        </authorList>
    </citation>
    <scope>NUCLEOTIDE SEQUENCE</scope>
    <source>
        <strain evidence="22">1068</strain>
    </source>
</reference>
<dbReference type="Pfam" id="PF04389">
    <property type="entry name" value="Peptidase_M28"/>
    <property type="match status" value="1"/>
</dbReference>
<evidence type="ECO:0000256" key="2">
    <source>
        <dbReference type="ARBA" id="ARBA00004371"/>
    </source>
</evidence>
<dbReference type="Gene3D" id="3.50.30.30">
    <property type="match status" value="1"/>
</dbReference>
<dbReference type="InterPro" id="IPR039866">
    <property type="entry name" value="CPQ"/>
</dbReference>
<evidence type="ECO:0000256" key="19">
    <source>
        <dbReference type="ARBA" id="ARBA00025833"/>
    </source>
</evidence>
<dbReference type="PANTHER" id="PTHR12053">
    <property type="entry name" value="PROTEASE FAMILY M28 PLASMA GLUTAMATE CARBOXYPEPTIDASE-RELATED"/>
    <property type="match status" value="1"/>
</dbReference>
<comment type="subunit">
    <text evidence="19">Homodimer. The monomeric form is inactive while the homodimer is active.</text>
</comment>
<evidence type="ECO:0000256" key="4">
    <source>
        <dbReference type="ARBA" id="ARBA00004613"/>
    </source>
</evidence>
<keyword evidence="9" id="KW-0479">Metal-binding</keyword>
<evidence type="ECO:0000256" key="18">
    <source>
        <dbReference type="ARBA" id="ARBA00023228"/>
    </source>
</evidence>
<keyword evidence="17" id="KW-0325">Glycoprotein</keyword>
<keyword evidence="15" id="KW-0482">Metalloprotease</keyword>
<evidence type="ECO:0000256" key="12">
    <source>
        <dbReference type="ARBA" id="ARBA00022824"/>
    </source>
</evidence>
<dbReference type="Gene3D" id="3.40.630.10">
    <property type="entry name" value="Zn peptidases"/>
    <property type="match status" value="1"/>
</dbReference>
<dbReference type="GO" id="GO:0070573">
    <property type="term" value="F:metallodipeptidase activity"/>
    <property type="evidence" value="ECO:0007669"/>
    <property type="project" value="InterPro"/>
</dbReference>
<keyword evidence="7" id="KW-0121">Carboxypeptidase</keyword>
<evidence type="ECO:0000256" key="8">
    <source>
        <dbReference type="ARBA" id="ARBA00022670"/>
    </source>
</evidence>
<evidence type="ECO:0000256" key="15">
    <source>
        <dbReference type="ARBA" id="ARBA00023049"/>
    </source>
</evidence>
<evidence type="ECO:0000259" key="21">
    <source>
        <dbReference type="Pfam" id="PF04389"/>
    </source>
</evidence>
<gene>
    <name evidence="22" type="ORF">H9809_00455</name>
</gene>
<evidence type="ECO:0000256" key="6">
    <source>
        <dbReference type="ARBA" id="ARBA00022525"/>
    </source>
</evidence>
<evidence type="ECO:0000313" key="22">
    <source>
        <dbReference type="EMBL" id="HIZ64369.1"/>
    </source>
</evidence>
<organism evidence="22 23">
    <name type="scientific">Candidatus Blautia pullicola</name>
    <dbReference type="NCBI Taxonomy" id="2838498"/>
    <lineage>
        <taxon>Bacteria</taxon>
        <taxon>Bacillati</taxon>
        <taxon>Bacillota</taxon>
        <taxon>Clostridia</taxon>
        <taxon>Lachnospirales</taxon>
        <taxon>Lachnospiraceae</taxon>
        <taxon>Blautia</taxon>
    </lineage>
</organism>
<dbReference type="GO" id="GO:0006508">
    <property type="term" value="P:proteolysis"/>
    <property type="evidence" value="ECO:0007669"/>
    <property type="project" value="UniProtKB-KW"/>
</dbReference>
<evidence type="ECO:0000313" key="23">
    <source>
        <dbReference type="Proteomes" id="UP000824056"/>
    </source>
</evidence>
<reference evidence="22" key="2">
    <citation type="submission" date="2021-04" db="EMBL/GenBank/DDBJ databases">
        <authorList>
            <person name="Gilroy R."/>
        </authorList>
    </citation>
    <scope>NUCLEOTIDE SEQUENCE</scope>
    <source>
        <strain evidence="22">1068</strain>
    </source>
</reference>
<dbReference type="GO" id="GO:0005764">
    <property type="term" value="C:lysosome"/>
    <property type="evidence" value="ECO:0007669"/>
    <property type="project" value="UniProtKB-SubCell"/>
</dbReference>
<keyword evidence="8" id="KW-0645">Protease</keyword>
<evidence type="ECO:0000256" key="13">
    <source>
        <dbReference type="ARBA" id="ARBA00022833"/>
    </source>
</evidence>
<dbReference type="GO" id="GO:0004180">
    <property type="term" value="F:carboxypeptidase activity"/>
    <property type="evidence" value="ECO:0007669"/>
    <property type="project" value="UniProtKB-KW"/>
</dbReference>
<keyword evidence="18" id="KW-0458">Lysosome</keyword>
<evidence type="ECO:0000256" key="20">
    <source>
        <dbReference type="ARBA" id="ARBA00033328"/>
    </source>
</evidence>
<evidence type="ECO:0000256" key="17">
    <source>
        <dbReference type="ARBA" id="ARBA00023180"/>
    </source>
</evidence>
<evidence type="ECO:0000256" key="5">
    <source>
        <dbReference type="ARBA" id="ARBA00014116"/>
    </source>
</evidence>
<dbReference type="Proteomes" id="UP000824056">
    <property type="component" value="Unassembled WGS sequence"/>
</dbReference>